<sequence length="211" mass="22905">MLFNPFDHVNKEDVKKRVARLKKKNPQLGREEICLLILRSKCRWCAAAGAVTALPGVVPVLGTLVAAVGGTALDMVAVGFFLSEMILEMAAVYNRNLDIPGTSREAVWVLASSVGAGIAGRGLTRAAVSQLSGHAFMRLCQQVLLSLGIRAAQRTILRIIPVLGTFIAAAVNYYTCKKVGEFVKNYYARNAYDDLWDGKTIDASAEVMEDE</sequence>
<dbReference type="STRING" id="370438.PTH_0937"/>
<dbReference type="Proteomes" id="UP000006556">
    <property type="component" value="Chromosome"/>
</dbReference>
<gene>
    <name evidence="2" type="ordered locus">PTH_0937</name>
</gene>
<keyword evidence="1" id="KW-0472">Membrane</keyword>
<evidence type="ECO:0000256" key="1">
    <source>
        <dbReference type="SAM" id="Phobius"/>
    </source>
</evidence>
<dbReference type="KEGG" id="pth:PTH_0937"/>
<feature type="transmembrane region" description="Helical" evidence="1">
    <location>
        <begin position="75"/>
        <end position="94"/>
    </location>
</feature>
<dbReference type="EMBL" id="AP009389">
    <property type="protein sequence ID" value="BAF59118.1"/>
    <property type="molecule type" value="Genomic_DNA"/>
</dbReference>
<feature type="transmembrane region" description="Helical" evidence="1">
    <location>
        <begin position="156"/>
        <end position="175"/>
    </location>
</feature>
<reference evidence="3" key="1">
    <citation type="journal article" date="2008" name="Genome Res.">
        <title>The genome of Pelotomaculum thermopropionicum reveals niche-associated evolution in anaerobic microbiota.</title>
        <authorList>
            <person name="Kosaka T."/>
            <person name="Kato S."/>
            <person name="Shimoyama T."/>
            <person name="Ishii S."/>
            <person name="Abe T."/>
            <person name="Watanabe K."/>
        </authorList>
    </citation>
    <scope>NUCLEOTIDE SEQUENCE [LARGE SCALE GENOMIC DNA]</scope>
    <source>
        <strain evidence="3">DSM 13744 / JCM 10971 / SI</strain>
    </source>
</reference>
<protein>
    <submittedName>
        <fullName evidence="2">Hypothetical membrane protein</fullName>
    </submittedName>
</protein>
<accession>A5D3R4</accession>
<dbReference type="AlphaFoldDB" id="A5D3R4"/>
<keyword evidence="3" id="KW-1185">Reference proteome</keyword>
<keyword evidence="1" id="KW-1133">Transmembrane helix</keyword>
<name>A5D3R4_PELTS</name>
<keyword evidence="1" id="KW-0812">Transmembrane</keyword>
<dbReference type="HOGENOM" id="CLU_1292676_0_0_9"/>
<evidence type="ECO:0000313" key="3">
    <source>
        <dbReference type="Proteomes" id="UP000006556"/>
    </source>
</evidence>
<proteinExistence type="predicted"/>
<evidence type="ECO:0000313" key="2">
    <source>
        <dbReference type="EMBL" id="BAF59118.1"/>
    </source>
</evidence>
<feature type="transmembrane region" description="Helical" evidence="1">
    <location>
        <begin position="44"/>
        <end position="69"/>
    </location>
</feature>
<dbReference type="eggNOG" id="COG3118">
    <property type="taxonomic scope" value="Bacteria"/>
</dbReference>
<organism evidence="2 3">
    <name type="scientific">Pelotomaculum thermopropionicum (strain DSM 13744 / JCM 10971 / SI)</name>
    <dbReference type="NCBI Taxonomy" id="370438"/>
    <lineage>
        <taxon>Bacteria</taxon>
        <taxon>Bacillati</taxon>
        <taxon>Bacillota</taxon>
        <taxon>Clostridia</taxon>
        <taxon>Eubacteriales</taxon>
        <taxon>Desulfotomaculaceae</taxon>
        <taxon>Pelotomaculum</taxon>
    </lineage>
</organism>